<dbReference type="Pfam" id="PF19143">
    <property type="entry name" value="Omp85_2"/>
    <property type="match status" value="1"/>
</dbReference>
<evidence type="ECO:0000256" key="5">
    <source>
        <dbReference type="SAM" id="SignalP"/>
    </source>
</evidence>
<evidence type="ECO:0000256" key="2">
    <source>
        <dbReference type="ARBA" id="ARBA00022963"/>
    </source>
</evidence>
<comment type="caution">
    <text evidence="7">The sequence shown here is derived from an EMBL/GenBank/DDBJ whole genome shotgun (WGS) entry which is preliminary data.</text>
</comment>
<dbReference type="GO" id="GO:0016042">
    <property type="term" value="P:lipid catabolic process"/>
    <property type="evidence" value="ECO:0007669"/>
    <property type="project" value="UniProtKB-UniRule"/>
</dbReference>
<dbReference type="SUPFAM" id="SSF52151">
    <property type="entry name" value="FabD/lysophospholipase-like"/>
    <property type="match status" value="1"/>
</dbReference>
<reference evidence="7 8" key="1">
    <citation type="submission" date="2016-10" db="EMBL/GenBank/DDBJ databases">
        <authorList>
            <person name="Varghese N."/>
            <person name="Submissions S."/>
        </authorList>
    </citation>
    <scope>NUCLEOTIDE SEQUENCE [LARGE SCALE GENOMIC DNA]</scope>
    <source>
        <strain evidence="7 8">DSM 29073</strain>
    </source>
</reference>
<feature type="active site" description="Proton acceptor" evidence="4">
    <location>
        <position position="205"/>
    </location>
</feature>
<feature type="domain" description="PNPLA" evidence="6">
    <location>
        <begin position="27"/>
        <end position="218"/>
    </location>
</feature>
<sequence>MKKCLIFLLMMLFAFSSVATERKKVGLVLGGGGAKGVAHIGVLKVLEEAGIPIDYIAGTSMGAIVGGLYSIGYAPAEIDSMVGSLDWQMLLSDKVQRSNLSFPEKENSERYIISIPFGKEKKDRFMSGVIKGQNLQNLFSSLTIGYHDSVDFNSFHIPFACVALDIVDGKEKVFHEGSLPTSMRASMAIPAVFTPVRLDSMVLVDGGLCNNYPADVARAMGADIIIGVDLGTSDLKDIDGINTPSDVVGQIVALYGYDKYKNNKDSTEFLIRPNTVPYNSASFSVSALDTLINRGEIATRKRWDELIALKQQIGLIDSTGLQVADVPVYRDSVHTYPVSPNDTLVIRHIRFEGIDPRDEKWLTGITRLKENSTITMKQLQQAMNILVGTNAYSSVSYKLTGEKQDNLIFTVQEKSISSINVGLRFDTEEIVAVLLNATLDYRTRYHSKLAFTGRVGKKTYVKLDYAIQRSPLRNFDLSYKFTYQDLDIYNRGDKIFNTTYRHHLAEFSYTDVNWLNFKFQAGLRYEYFDYNSLLYTADDQRFDIKPAGFVSYFALAHLETLDRRYFPNKGVSLQADYSIYTDNFVSYKGHVPFQALGYQFQAVLPLTSHFSLIPSLYGRVLIGRNIAYPFMNAVGGEMPDRYLPQQLPFAGLNHVEIFDNTVTFARLHFRQRIGQNNYISFIANYGMTDNNFFNLFKGEHVFGGSLGYAYNSFAGPLSANFGMSNRNHNVQFYMNLGYYF</sequence>
<evidence type="ECO:0000256" key="1">
    <source>
        <dbReference type="ARBA" id="ARBA00022801"/>
    </source>
</evidence>
<dbReference type="InterPro" id="IPR016035">
    <property type="entry name" value="Acyl_Trfase/lysoPLipase"/>
</dbReference>
<dbReference type="RefSeq" id="WP_103983348.1">
    <property type="nucleotide sequence ID" value="NZ_FNVS01000008.1"/>
</dbReference>
<feature type="short sequence motif" description="GXGXXG" evidence="4">
    <location>
        <begin position="31"/>
        <end position="36"/>
    </location>
</feature>
<dbReference type="PANTHER" id="PTHR14226">
    <property type="entry name" value="NEUROPATHY TARGET ESTERASE/SWISS CHEESE D.MELANOGASTER"/>
    <property type="match status" value="1"/>
</dbReference>
<dbReference type="Gene3D" id="3.40.1090.10">
    <property type="entry name" value="Cytosolic phospholipase A2 catalytic domain"/>
    <property type="match status" value="2"/>
</dbReference>
<proteinExistence type="predicted"/>
<evidence type="ECO:0000259" key="6">
    <source>
        <dbReference type="PROSITE" id="PS51635"/>
    </source>
</evidence>
<keyword evidence="3 4" id="KW-0443">Lipid metabolism</keyword>
<dbReference type="InterPro" id="IPR043864">
    <property type="entry name" value="Omp85-like_dom"/>
</dbReference>
<dbReference type="AlphaFoldDB" id="A0A8G2BWG7"/>
<dbReference type="InterPro" id="IPR050301">
    <property type="entry name" value="NTE"/>
</dbReference>
<feature type="short sequence motif" description="GXSXG" evidence="4">
    <location>
        <begin position="58"/>
        <end position="62"/>
    </location>
</feature>
<organism evidence="7 8">
    <name type="scientific">Parabacteroides chinchillae</name>
    <dbReference type="NCBI Taxonomy" id="871327"/>
    <lineage>
        <taxon>Bacteria</taxon>
        <taxon>Pseudomonadati</taxon>
        <taxon>Bacteroidota</taxon>
        <taxon>Bacteroidia</taxon>
        <taxon>Bacteroidales</taxon>
        <taxon>Tannerellaceae</taxon>
        <taxon>Parabacteroides</taxon>
    </lineage>
</organism>
<dbReference type="EMBL" id="FNVS01000008">
    <property type="protein sequence ID" value="SEF87384.1"/>
    <property type="molecule type" value="Genomic_DNA"/>
</dbReference>
<keyword evidence="5" id="KW-0732">Signal</keyword>
<name>A0A8G2BWG7_9BACT</name>
<dbReference type="Proteomes" id="UP000236725">
    <property type="component" value="Unassembled WGS sequence"/>
</dbReference>
<keyword evidence="1 4" id="KW-0378">Hydrolase</keyword>
<dbReference type="Pfam" id="PF01734">
    <property type="entry name" value="Patatin"/>
    <property type="match status" value="1"/>
</dbReference>
<feature type="chain" id="PRO_5034702949" evidence="5">
    <location>
        <begin position="20"/>
        <end position="740"/>
    </location>
</feature>
<evidence type="ECO:0000313" key="7">
    <source>
        <dbReference type="EMBL" id="SEF87384.1"/>
    </source>
</evidence>
<keyword evidence="2 4" id="KW-0442">Lipid degradation</keyword>
<keyword evidence="8" id="KW-1185">Reference proteome</keyword>
<gene>
    <name evidence="7" type="ORF">SAMN05444001_108159</name>
</gene>
<evidence type="ECO:0000256" key="3">
    <source>
        <dbReference type="ARBA" id="ARBA00023098"/>
    </source>
</evidence>
<dbReference type="InterPro" id="IPR002641">
    <property type="entry name" value="PNPLA_dom"/>
</dbReference>
<dbReference type="GO" id="GO:0016787">
    <property type="term" value="F:hydrolase activity"/>
    <property type="evidence" value="ECO:0007669"/>
    <property type="project" value="UniProtKB-UniRule"/>
</dbReference>
<evidence type="ECO:0000313" key="8">
    <source>
        <dbReference type="Proteomes" id="UP000236725"/>
    </source>
</evidence>
<feature type="active site" description="Nucleophile" evidence="4">
    <location>
        <position position="60"/>
    </location>
</feature>
<evidence type="ECO:0000256" key="4">
    <source>
        <dbReference type="PROSITE-ProRule" id="PRU01161"/>
    </source>
</evidence>
<protein>
    <submittedName>
        <fullName evidence="7">NTE family protein</fullName>
    </submittedName>
</protein>
<dbReference type="PANTHER" id="PTHR14226:SF76">
    <property type="entry name" value="NTE FAMILY PROTEIN RSSA"/>
    <property type="match status" value="1"/>
</dbReference>
<feature type="signal peptide" evidence="5">
    <location>
        <begin position="1"/>
        <end position="19"/>
    </location>
</feature>
<dbReference type="PROSITE" id="PS51635">
    <property type="entry name" value="PNPLA"/>
    <property type="match status" value="1"/>
</dbReference>
<accession>A0A8G2BWG7</accession>
<dbReference type="CDD" id="cd07205">
    <property type="entry name" value="Pat_PNPLA6_PNPLA7_NTE1_like"/>
    <property type="match status" value="1"/>
</dbReference>
<dbReference type="Gene3D" id="3.10.20.310">
    <property type="entry name" value="membrane protein fhac"/>
    <property type="match status" value="1"/>
</dbReference>
<feature type="short sequence motif" description="DGA/G" evidence="4">
    <location>
        <begin position="205"/>
        <end position="207"/>
    </location>
</feature>